<dbReference type="EMBL" id="NPOA01000004">
    <property type="protein sequence ID" value="PAV30236.1"/>
    <property type="molecule type" value="Genomic_DNA"/>
</dbReference>
<evidence type="ECO:0000313" key="2">
    <source>
        <dbReference type="Proteomes" id="UP000218887"/>
    </source>
</evidence>
<proteinExistence type="predicted"/>
<name>A0A2A2IFZ5_9BACI</name>
<evidence type="ECO:0000313" key="1">
    <source>
        <dbReference type="EMBL" id="PAV30236.1"/>
    </source>
</evidence>
<organism evidence="1 2">
    <name type="scientific">Virgibacillus profundi</name>
    <dbReference type="NCBI Taxonomy" id="2024555"/>
    <lineage>
        <taxon>Bacteria</taxon>
        <taxon>Bacillati</taxon>
        <taxon>Bacillota</taxon>
        <taxon>Bacilli</taxon>
        <taxon>Bacillales</taxon>
        <taxon>Bacillaceae</taxon>
        <taxon>Virgibacillus</taxon>
    </lineage>
</organism>
<sequence>MEKVIIKIKTENAAFEEVGVGNELARILKDMADQLEDAYNFPKTLMDLNGNKVGTVEYE</sequence>
<accession>A0A2A2IFZ5</accession>
<dbReference type="RefSeq" id="WP_095654838.1">
    <property type="nucleotide sequence ID" value="NZ_NPOA01000004.1"/>
</dbReference>
<dbReference type="AlphaFoldDB" id="A0A2A2IFZ5"/>
<comment type="caution">
    <text evidence="1">The sequence shown here is derived from an EMBL/GenBank/DDBJ whole genome shotgun (WGS) entry which is preliminary data.</text>
</comment>
<gene>
    <name evidence="1" type="ORF">CIL05_07145</name>
</gene>
<reference evidence="1 2" key="1">
    <citation type="submission" date="2017-08" db="EMBL/GenBank/DDBJ databases">
        <title>Virgibacillus indicus sp. nov. and Virgibacillus profoundi sp. nov, two moderately halophilic bacteria isolated from marine sediment by using the Microfluidic Streak Plate.</title>
        <authorList>
            <person name="Xu B."/>
            <person name="Hu B."/>
            <person name="Wang J."/>
            <person name="Zhu Y."/>
            <person name="Huang L."/>
            <person name="Du W."/>
            <person name="Huang Y."/>
        </authorList>
    </citation>
    <scope>NUCLEOTIDE SEQUENCE [LARGE SCALE GENOMIC DNA]</scope>
    <source>
        <strain evidence="1 2">IO3-P3-H5</strain>
    </source>
</reference>
<protein>
    <submittedName>
        <fullName evidence="1">Uncharacterized protein</fullName>
    </submittedName>
</protein>
<keyword evidence="2" id="KW-1185">Reference proteome</keyword>
<dbReference type="Proteomes" id="UP000218887">
    <property type="component" value="Unassembled WGS sequence"/>
</dbReference>